<evidence type="ECO:0000256" key="4">
    <source>
        <dbReference type="ARBA" id="ARBA00022490"/>
    </source>
</evidence>
<dbReference type="PANTHER" id="PTHR33602">
    <property type="entry name" value="REGULATORY PROTEIN RECX FAMILY PROTEIN"/>
    <property type="match status" value="1"/>
</dbReference>
<dbReference type="InterPro" id="IPR036388">
    <property type="entry name" value="WH-like_DNA-bd_sf"/>
</dbReference>
<comment type="subcellular location">
    <subcellularLocation>
        <location evidence="1 5">Cytoplasm</location>
    </subcellularLocation>
</comment>
<evidence type="ECO:0000256" key="3">
    <source>
        <dbReference type="ARBA" id="ARBA00018111"/>
    </source>
</evidence>
<dbReference type="InterPro" id="IPR003783">
    <property type="entry name" value="Regulatory_RecX"/>
</dbReference>
<evidence type="ECO:0000256" key="1">
    <source>
        <dbReference type="ARBA" id="ARBA00004496"/>
    </source>
</evidence>
<evidence type="ECO:0000313" key="8">
    <source>
        <dbReference type="EMBL" id="MFC7332510.1"/>
    </source>
</evidence>
<dbReference type="InterPro" id="IPR053924">
    <property type="entry name" value="RecX_HTH_2nd"/>
</dbReference>
<name>A0ABW2KT74_9PROT</name>
<dbReference type="RefSeq" id="WP_377356963.1">
    <property type="nucleotide sequence ID" value="NZ_JBHTCM010000006.1"/>
</dbReference>
<accession>A0ABW2KT74</accession>
<feature type="region of interest" description="Disordered" evidence="6">
    <location>
        <begin position="1"/>
        <end position="25"/>
    </location>
</feature>
<keyword evidence="4 5" id="KW-0963">Cytoplasm</keyword>
<reference evidence="9" key="1">
    <citation type="journal article" date="2019" name="Int. J. Syst. Evol. Microbiol.">
        <title>The Global Catalogue of Microorganisms (GCM) 10K type strain sequencing project: providing services to taxonomists for standard genome sequencing and annotation.</title>
        <authorList>
            <consortium name="The Broad Institute Genomics Platform"/>
            <consortium name="The Broad Institute Genome Sequencing Center for Infectious Disease"/>
            <person name="Wu L."/>
            <person name="Ma J."/>
        </authorList>
    </citation>
    <scope>NUCLEOTIDE SEQUENCE [LARGE SCALE GENOMIC DNA]</scope>
    <source>
        <strain evidence="9">CGMCC 1.16275</strain>
    </source>
</reference>
<evidence type="ECO:0000256" key="6">
    <source>
        <dbReference type="SAM" id="MobiDB-lite"/>
    </source>
</evidence>
<proteinExistence type="inferred from homology"/>
<protein>
    <recommendedName>
        <fullName evidence="3 5">Regulatory protein RecX</fullName>
    </recommendedName>
</protein>
<comment type="function">
    <text evidence="5">Modulates RecA activity.</text>
</comment>
<feature type="domain" description="RecX second three-helical" evidence="7">
    <location>
        <begin position="88"/>
        <end position="128"/>
    </location>
</feature>
<sequence>MTDDRDHAARPASPARPARRGPRRVSPDYLERAALHYLERFASSAANLRRVLLRKVDMSARAHGTDPEEGRRWVEDLIARYRRSGLLDDAAYAEARAASLHRRGGSTRMIRQKLAAKGLEDGLIVRALDGLDGAESGNADLAAALAYARRRRLGPYRDPAARAERRDKDLAALARAGFDLDTARRVVDSDDPDTLTDPS</sequence>
<dbReference type="PANTHER" id="PTHR33602:SF1">
    <property type="entry name" value="REGULATORY PROTEIN RECX FAMILY PROTEIN"/>
    <property type="match status" value="1"/>
</dbReference>
<dbReference type="EMBL" id="JBHTCM010000006">
    <property type="protein sequence ID" value="MFC7332510.1"/>
    <property type="molecule type" value="Genomic_DNA"/>
</dbReference>
<comment type="caution">
    <text evidence="8">The sequence shown here is derived from an EMBL/GenBank/DDBJ whole genome shotgun (WGS) entry which is preliminary data.</text>
</comment>
<evidence type="ECO:0000256" key="5">
    <source>
        <dbReference type="HAMAP-Rule" id="MF_01114"/>
    </source>
</evidence>
<dbReference type="Proteomes" id="UP001596456">
    <property type="component" value="Unassembled WGS sequence"/>
</dbReference>
<keyword evidence="9" id="KW-1185">Reference proteome</keyword>
<dbReference type="Gene3D" id="1.10.10.10">
    <property type="entry name" value="Winged helix-like DNA-binding domain superfamily/Winged helix DNA-binding domain"/>
    <property type="match status" value="1"/>
</dbReference>
<gene>
    <name evidence="5" type="primary">recX</name>
    <name evidence="8" type="ORF">ACFQPS_04995</name>
</gene>
<evidence type="ECO:0000313" key="9">
    <source>
        <dbReference type="Proteomes" id="UP001596456"/>
    </source>
</evidence>
<comment type="similarity">
    <text evidence="2 5">Belongs to the RecX family.</text>
</comment>
<evidence type="ECO:0000259" key="7">
    <source>
        <dbReference type="Pfam" id="PF02631"/>
    </source>
</evidence>
<evidence type="ECO:0000256" key="2">
    <source>
        <dbReference type="ARBA" id="ARBA00009695"/>
    </source>
</evidence>
<organism evidence="8 9">
    <name type="scientific">Rhodocista pekingensis</name>
    <dbReference type="NCBI Taxonomy" id="201185"/>
    <lineage>
        <taxon>Bacteria</taxon>
        <taxon>Pseudomonadati</taxon>
        <taxon>Pseudomonadota</taxon>
        <taxon>Alphaproteobacteria</taxon>
        <taxon>Rhodospirillales</taxon>
        <taxon>Azospirillaceae</taxon>
        <taxon>Rhodocista</taxon>
    </lineage>
</organism>
<dbReference type="Pfam" id="PF02631">
    <property type="entry name" value="RecX_HTH2"/>
    <property type="match status" value="1"/>
</dbReference>
<dbReference type="HAMAP" id="MF_01114">
    <property type="entry name" value="RecX"/>
    <property type="match status" value="1"/>
</dbReference>